<keyword evidence="13" id="KW-1185">Reference proteome</keyword>
<protein>
    <recommendedName>
        <fullName evidence="11">Major facilitator superfamily (MFS) profile domain-containing protein</fullName>
    </recommendedName>
</protein>
<name>A0ABP0WIV3_9BRYO</name>
<proteinExistence type="inferred from homology"/>
<feature type="transmembrane region" description="Helical" evidence="10">
    <location>
        <begin position="26"/>
        <end position="47"/>
    </location>
</feature>
<evidence type="ECO:0000313" key="13">
    <source>
        <dbReference type="Proteomes" id="UP001497444"/>
    </source>
</evidence>
<gene>
    <name evidence="12" type="ORF">CSSPJE1EN1_LOCUS12227</name>
</gene>
<comment type="similarity">
    <text evidence="2 9">Belongs to the major facilitator superfamily. Sugar transporter (TC 2.A.1.1) family.</text>
</comment>
<evidence type="ECO:0000256" key="9">
    <source>
        <dbReference type="RuleBase" id="RU003346"/>
    </source>
</evidence>
<dbReference type="EMBL" id="OZ020114">
    <property type="protein sequence ID" value="CAK9266749.1"/>
    <property type="molecule type" value="Genomic_DNA"/>
</dbReference>
<feature type="transmembrane region" description="Helical" evidence="10">
    <location>
        <begin position="94"/>
        <end position="111"/>
    </location>
</feature>
<keyword evidence="5 10" id="KW-0812">Transmembrane</keyword>
<evidence type="ECO:0000256" key="2">
    <source>
        <dbReference type="ARBA" id="ARBA00010992"/>
    </source>
</evidence>
<keyword evidence="3 9" id="KW-0813">Transport</keyword>
<evidence type="ECO:0000313" key="12">
    <source>
        <dbReference type="EMBL" id="CAK9266749.1"/>
    </source>
</evidence>
<evidence type="ECO:0000256" key="1">
    <source>
        <dbReference type="ARBA" id="ARBA00004141"/>
    </source>
</evidence>
<feature type="transmembrane region" description="Helical" evidence="10">
    <location>
        <begin position="118"/>
        <end position="137"/>
    </location>
</feature>
<dbReference type="InterPro" id="IPR045262">
    <property type="entry name" value="STP/PLT_plant"/>
</dbReference>
<evidence type="ECO:0000256" key="6">
    <source>
        <dbReference type="ARBA" id="ARBA00022847"/>
    </source>
</evidence>
<feature type="transmembrane region" description="Helical" evidence="10">
    <location>
        <begin position="177"/>
        <end position="195"/>
    </location>
</feature>
<evidence type="ECO:0000256" key="5">
    <source>
        <dbReference type="ARBA" id="ARBA00022692"/>
    </source>
</evidence>
<dbReference type="CDD" id="cd17361">
    <property type="entry name" value="MFS_STP"/>
    <property type="match status" value="1"/>
</dbReference>
<keyword evidence="7 10" id="KW-1133">Transmembrane helix</keyword>
<dbReference type="PROSITE" id="PS00216">
    <property type="entry name" value="SUGAR_TRANSPORT_1"/>
    <property type="match status" value="1"/>
</dbReference>
<dbReference type="PRINTS" id="PR00171">
    <property type="entry name" value="SUGRTRNSPORT"/>
</dbReference>
<feature type="transmembrane region" description="Helical" evidence="10">
    <location>
        <begin position="326"/>
        <end position="349"/>
    </location>
</feature>
<organism evidence="12 13">
    <name type="scientific">Sphagnum jensenii</name>
    <dbReference type="NCBI Taxonomy" id="128206"/>
    <lineage>
        <taxon>Eukaryota</taxon>
        <taxon>Viridiplantae</taxon>
        <taxon>Streptophyta</taxon>
        <taxon>Embryophyta</taxon>
        <taxon>Bryophyta</taxon>
        <taxon>Sphagnophytina</taxon>
        <taxon>Sphagnopsida</taxon>
        <taxon>Sphagnales</taxon>
        <taxon>Sphagnaceae</taxon>
        <taxon>Sphagnum</taxon>
    </lineage>
</organism>
<evidence type="ECO:0000256" key="4">
    <source>
        <dbReference type="ARBA" id="ARBA00022597"/>
    </source>
</evidence>
<keyword evidence="4" id="KW-0762">Sugar transport</keyword>
<keyword evidence="6" id="KW-0769">Symport</keyword>
<dbReference type="Pfam" id="PF00083">
    <property type="entry name" value="Sugar_tr"/>
    <property type="match status" value="1"/>
</dbReference>
<comment type="subcellular location">
    <subcellularLocation>
        <location evidence="1">Membrane</location>
        <topology evidence="1">Multi-pass membrane protein</topology>
    </subcellularLocation>
</comment>
<reference evidence="12" key="1">
    <citation type="submission" date="2024-02" db="EMBL/GenBank/DDBJ databases">
        <authorList>
            <consortium name="ELIXIR-Norway"/>
            <consortium name="Elixir Norway"/>
        </authorList>
    </citation>
    <scope>NUCLEOTIDE SEQUENCE</scope>
</reference>
<dbReference type="InterPro" id="IPR005829">
    <property type="entry name" value="Sugar_transporter_CS"/>
</dbReference>
<evidence type="ECO:0000259" key="11">
    <source>
        <dbReference type="PROSITE" id="PS50850"/>
    </source>
</evidence>
<feature type="transmembrane region" description="Helical" evidence="10">
    <location>
        <begin position="392"/>
        <end position="416"/>
    </location>
</feature>
<dbReference type="Proteomes" id="UP001497444">
    <property type="component" value="Chromosome 19"/>
</dbReference>
<accession>A0ABP0WIV3</accession>
<sequence length="512" mass="56422">MAVAGGNLVVAGGGEFQNFEGRTTSYLVFICLLIASCGLMFGYDIGINGGVAEMNSFLEKFFPTVVVNKRREAELGEGSLYCQYNNQNLQAYNSALYLAAFVSTWFSSYVTRHYGRKGSILVAGISFLMGVTLRASAQNLAMLVIGQSLLGWGLGFSNQAAPLYLSEMAPFKWRGSLNYLFGLGVTVGAFFANLINYGTAKMAHNGWRVSLGLGGVPAILITIAGIALSDTPNSLIQRGKHEEGKAVLRRIRGVENVDVEFEDILIAGTHKSREGIAAFKDVFKGKSLPPLIVSCLFQIFNQFTGSNDLSFYAPVLFSTLGFKSDGALYSAVILAGTTILATLFGLFLVDRLGRRALLMLGNLQMFISLIALALILRFGLQDGSHLPHSLSIVVVVFLCAFLMGWSWSWAPLAYLVPTEIFPLETRSAGLSIQASVNFLFSFVMIETFLSMLCSLKWGFFIFFAAWIIVLQVFVMFYLPETKGVPIEETELVWTRHWFWKKFIPVDKDFDKP</sequence>
<dbReference type="InterPro" id="IPR036259">
    <property type="entry name" value="MFS_trans_sf"/>
</dbReference>
<evidence type="ECO:0000256" key="10">
    <source>
        <dbReference type="SAM" id="Phobius"/>
    </source>
</evidence>
<feature type="transmembrane region" description="Helical" evidence="10">
    <location>
        <begin position="356"/>
        <end position="380"/>
    </location>
</feature>
<dbReference type="InterPro" id="IPR005828">
    <property type="entry name" value="MFS_sugar_transport-like"/>
</dbReference>
<dbReference type="NCBIfam" id="TIGR00879">
    <property type="entry name" value="SP"/>
    <property type="match status" value="1"/>
</dbReference>
<dbReference type="InterPro" id="IPR020846">
    <property type="entry name" value="MFS_dom"/>
</dbReference>
<evidence type="ECO:0000256" key="7">
    <source>
        <dbReference type="ARBA" id="ARBA00022989"/>
    </source>
</evidence>
<dbReference type="InterPro" id="IPR044778">
    <property type="entry name" value="MFS_STP/MST-like_plant"/>
</dbReference>
<feature type="transmembrane region" description="Helical" evidence="10">
    <location>
        <begin position="207"/>
        <end position="228"/>
    </location>
</feature>
<dbReference type="InterPro" id="IPR003663">
    <property type="entry name" value="Sugar/inositol_transpt"/>
</dbReference>
<evidence type="ECO:0000256" key="3">
    <source>
        <dbReference type="ARBA" id="ARBA00022448"/>
    </source>
</evidence>
<feature type="transmembrane region" description="Helical" evidence="10">
    <location>
        <begin position="457"/>
        <end position="478"/>
    </location>
</feature>
<feature type="domain" description="Major facilitator superfamily (MFS) profile" evidence="11">
    <location>
        <begin position="30"/>
        <end position="482"/>
    </location>
</feature>
<keyword evidence="8 10" id="KW-0472">Membrane</keyword>
<dbReference type="PANTHER" id="PTHR23500:SF357">
    <property type="entry name" value="IP12678P"/>
    <property type="match status" value="1"/>
</dbReference>
<dbReference type="Gene3D" id="1.20.1250.20">
    <property type="entry name" value="MFS general substrate transporter like domains"/>
    <property type="match status" value="1"/>
</dbReference>
<dbReference type="PANTHER" id="PTHR23500">
    <property type="entry name" value="SOLUTE CARRIER FAMILY 2, FACILITATED GLUCOSE TRANSPORTER"/>
    <property type="match status" value="1"/>
</dbReference>
<dbReference type="PROSITE" id="PS50850">
    <property type="entry name" value="MFS"/>
    <property type="match status" value="1"/>
</dbReference>
<dbReference type="SUPFAM" id="SSF103473">
    <property type="entry name" value="MFS general substrate transporter"/>
    <property type="match status" value="1"/>
</dbReference>
<feature type="transmembrane region" description="Helical" evidence="10">
    <location>
        <begin position="428"/>
        <end position="445"/>
    </location>
</feature>
<evidence type="ECO:0000256" key="8">
    <source>
        <dbReference type="ARBA" id="ARBA00023136"/>
    </source>
</evidence>